<name>A0AAD2D8G2_EUPCR</name>
<evidence type="ECO:0000256" key="1">
    <source>
        <dbReference type="SAM" id="MobiDB-lite"/>
    </source>
</evidence>
<proteinExistence type="predicted"/>
<feature type="region of interest" description="Disordered" evidence="1">
    <location>
        <begin position="1"/>
        <end position="23"/>
    </location>
</feature>
<reference evidence="2" key="1">
    <citation type="submission" date="2023-07" db="EMBL/GenBank/DDBJ databases">
        <authorList>
            <consortium name="AG Swart"/>
            <person name="Singh M."/>
            <person name="Singh A."/>
            <person name="Seah K."/>
            <person name="Emmerich C."/>
        </authorList>
    </citation>
    <scope>NUCLEOTIDE SEQUENCE</scope>
    <source>
        <strain evidence="2">DP1</strain>
    </source>
</reference>
<accession>A0AAD2D8G2</accession>
<keyword evidence="3" id="KW-1185">Reference proteome</keyword>
<dbReference type="AlphaFoldDB" id="A0AAD2D8G2"/>
<comment type="caution">
    <text evidence="2">The sequence shown here is derived from an EMBL/GenBank/DDBJ whole genome shotgun (WGS) entry which is preliminary data.</text>
</comment>
<organism evidence="2 3">
    <name type="scientific">Euplotes crassus</name>
    <dbReference type="NCBI Taxonomy" id="5936"/>
    <lineage>
        <taxon>Eukaryota</taxon>
        <taxon>Sar</taxon>
        <taxon>Alveolata</taxon>
        <taxon>Ciliophora</taxon>
        <taxon>Intramacronucleata</taxon>
        <taxon>Spirotrichea</taxon>
        <taxon>Hypotrichia</taxon>
        <taxon>Euplotida</taxon>
        <taxon>Euplotidae</taxon>
        <taxon>Moneuplotes</taxon>
    </lineage>
</organism>
<feature type="compositionally biased region" description="Basic and acidic residues" evidence="1">
    <location>
        <begin position="11"/>
        <end position="23"/>
    </location>
</feature>
<sequence length="314" mass="36250">MKSSTRYQTRSIRDHSNKREERGIKIPQDNSWNLLSKTSIPSGANDKAWGSDFIITSDTSEVSNECMIQNHHLNSETVDTFLSYLDANFCPEFNLSEEPPLLIEGTSSADSEQSQIKREISVNHKTLQTNKAPGKPGSHSQRKDILQKNLFRSVRRYLWEEFSKLNDVKKLKNKYSPKNSQLVKDFYHSFLKRNCQIGQSLTPDEDEKVCFCFSTVMTNKFPYAQIYSRCPATKASVEVNPDQRKLFILLKAFFKSFTAKNYQKFLLTREARVFIQMLEESGLIEKVITSSPILASNEAKYRELFGDILRKIKQ</sequence>
<evidence type="ECO:0000313" key="3">
    <source>
        <dbReference type="Proteomes" id="UP001295684"/>
    </source>
</evidence>
<feature type="compositionally biased region" description="Polar residues" evidence="1">
    <location>
        <begin position="1"/>
        <end position="10"/>
    </location>
</feature>
<dbReference type="Proteomes" id="UP001295684">
    <property type="component" value="Unassembled WGS sequence"/>
</dbReference>
<dbReference type="EMBL" id="CAMPGE010027098">
    <property type="protein sequence ID" value="CAI2384757.1"/>
    <property type="molecule type" value="Genomic_DNA"/>
</dbReference>
<gene>
    <name evidence="2" type="ORF">ECRASSUSDP1_LOCUS26292</name>
</gene>
<protein>
    <submittedName>
        <fullName evidence="2">Uncharacterized protein</fullName>
    </submittedName>
</protein>
<evidence type="ECO:0000313" key="2">
    <source>
        <dbReference type="EMBL" id="CAI2384757.1"/>
    </source>
</evidence>